<dbReference type="EMBL" id="SJPT01000013">
    <property type="protein sequence ID" value="TWU17303.1"/>
    <property type="molecule type" value="Genomic_DNA"/>
</dbReference>
<keyword evidence="3" id="KW-1185">Reference proteome</keyword>
<dbReference type="PANTHER" id="PTHR43737:SF1">
    <property type="entry name" value="DUF1501 DOMAIN-CONTAINING PROTEIN"/>
    <property type="match status" value="1"/>
</dbReference>
<organism evidence="2 3">
    <name type="scientific">Novipirellula galeiformis</name>
    <dbReference type="NCBI Taxonomy" id="2528004"/>
    <lineage>
        <taxon>Bacteria</taxon>
        <taxon>Pseudomonadati</taxon>
        <taxon>Planctomycetota</taxon>
        <taxon>Planctomycetia</taxon>
        <taxon>Pirellulales</taxon>
        <taxon>Pirellulaceae</taxon>
        <taxon>Novipirellula</taxon>
    </lineage>
</organism>
<evidence type="ECO:0000313" key="3">
    <source>
        <dbReference type="Proteomes" id="UP000316304"/>
    </source>
</evidence>
<feature type="compositionally biased region" description="Basic and acidic residues" evidence="1">
    <location>
        <begin position="1"/>
        <end position="14"/>
    </location>
</feature>
<gene>
    <name evidence="2" type="ORF">Pla52o_53090</name>
</gene>
<reference evidence="2 3" key="1">
    <citation type="submission" date="2019-02" db="EMBL/GenBank/DDBJ databases">
        <title>Deep-cultivation of Planctomycetes and their phenomic and genomic characterization uncovers novel biology.</title>
        <authorList>
            <person name="Wiegand S."/>
            <person name="Jogler M."/>
            <person name="Boedeker C."/>
            <person name="Pinto D."/>
            <person name="Vollmers J."/>
            <person name="Rivas-Marin E."/>
            <person name="Kohn T."/>
            <person name="Peeters S.H."/>
            <person name="Heuer A."/>
            <person name="Rast P."/>
            <person name="Oberbeckmann S."/>
            <person name="Bunk B."/>
            <person name="Jeske O."/>
            <person name="Meyerdierks A."/>
            <person name="Storesund J.E."/>
            <person name="Kallscheuer N."/>
            <person name="Luecker S."/>
            <person name="Lage O.M."/>
            <person name="Pohl T."/>
            <person name="Merkel B.J."/>
            <person name="Hornburger P."/>
            <person name="Mueller R.-W."/>
            <person name="Bruemmer F."/>
            <person name="Labrenz M."/>
            <person name="Spormann A.M."/>
            <person name="Op Den Camp H."/>
            <person name="Overmann J."/>
            <person name="Amann R."/>
            <person name="Jetten M.S.M."/>
            <person name="Mascher T."/>
            <person name="Medema M.H."/>
            <person name="Devos D.P."/>
            <person name="Kaster A.-K."/>
            <person name="Ovreas L."/>
            <person name="Rohde M."/>
            <person name="Galperin M.Y."/>
            <person name="Jogler C."/>
        </authorList>
    </citation>
    <scope>NUCLEOTIDE SEQUENCE [LARGE SCALE GENOMIC DNA]</scope>
    <source>
        <strain evidence="2 3">Pla52o</strain>
    </source>
</reference>
<dbReference type="InterPro" id="IPR017850">
    <property type="entry name" value="Alkaline_phosphatase_core_sf"/>
</dbReference>
<feature type="region of interest" description="Disordered" evidence="1">
    <location>
        <begin position="1"/>
        <end position="23"/>
    </location>
</feature>
<protein>
    <recommendedName>
        <fullName evidence="4">Sulfatase</fullName>
    </recommendedName>
</protein>
<dbReference type="AlphaFoldDB" id="A0A5C6BYE1"/>
<dbReference type="InterPro" id="IPR010869">
    <property type="entry name" value="DUF1501"/>
</dbReference>
<dbReference type="Proteomes" id="UP000316304">
    <property type="component" value="Unassembled WGS sequence"/>
</dbReference>
<evidence type="ECO:0000313" key="2">
    <source>
        <dbReference type="EMBL" id="TWU17303.1"/>
    </source>
</evidence>
<dbReference type="SUPFAM" id="SSF53649">
    <property type="entry name" value="Alkaline phosphatase-like"/>
    <property type="match status" value="1"/>
</dbReference>
<proteinExistence type="predicted"/>
<evidence type="ECO:0008006" key="4">
    <source>
        <dbReference type="Google" id="ProtNLM"/>
    </source>
</evidence>
<dbReference type="PROSITE" id="PS51318">
    <property type="entry name" value="TAT"/>
    <property type="match status" value="1"/>
</dbReference>
<comment type="caution">
    <text evidence="2">The sequence shown here is derived from an EMBL/GenBank/DDBJ whole genome shotgun (WGS) entry which is preliminary data.</text>
</comment>
<accession>A0A5C6BYE1</accession>
<dbReference type="InterPro" id="IPR006311">
    <property type="entry name" value="TAT_signal"/>
</dbReference>
<sequence>MLAPTERHPNETRAMKNNLTGERSTRRHFLASSMMRGGPLALACMMAQQADAEPKKPLMGTVGFDTKPKTPPHAPRATAMISMFMQGGPSAMDLLDPKPLLNKMHLQKFPGKIKYDNAAQASSKIFGSPWKFKKYGEHGTDVSELLPHFSTIADDALVIRSMHTGVSNHGQSIHAMNNGRPQMGRPALGSWLTYALGSESQSLPAYIAMTDPQGLPVEGVLNWSNGWLPSLYQGTVIRPVEPRILNLQPPPHLNGEIQTNYLSMLASLNQRHAERRRGEHEMQARIANYELAERMQFAADEATDLSRESQSTHEMYGINEPETKEFGERCLIARRLVERGVRFVQLFTKNQYWDHHGGIVKGLPASCRKVDKPAAALVKDLKQRGLLDTTVVHWGGEMGRLPVIQNEANIGRDHNTDGFSMWVAGGGFRAGMHGATDEFGHHAIEDTVNHFDYHATLLHLFGVDAEHLTYEQNGREQTLIDGQPAKVIEGLLA</sequence>
<name>A0A5C6BYE1_9BACT</name>
<evidence type="ECO:0000256" key="1">
    <source>
        <dbReference type="SAM" id="MobiDB-lite"/>
    </source>
</evidence>
<dbReference type="PANTHER" id="PTHR43737">
    <property type="entry name" value="BLL7424 PROTEIN"/>
    <property type="match status" value="1"/>
</dbReference>
<dbReference type="Pfam" id="PF07394">
    <property type="entry name" value="DUF1501"/>
    <property type="match status" value="1"/>
</dbReference>